<dbReference type="Proteomes" id="UP000198922">
    <property type="component" value="Unassembled WGS sequence"/>
</dbReference>
<dbReference type="SUPFAM" id="SSF53822">
    <property type="entry name" value="Periplasmic binding protein-like I"/>
    <property type="match status" value="1"/>
</dbReference>
<dbReference type="GO" id="GO:0003700">
    <property type="term" value="F:DNA-binding transcription factor activity"/>
    <property type="evidence" value="ECO:0007669"/>
    <property type="project" value="TreeGrafter"/>
</dbReference>
<dbReference type="OrthoDB" id="8433438at2"/>
<dbReference type="InterPro" id="IPR028082">
    <property type="entry name" value="Peripla_BP_I"/>
</dbReference>
<keyword evidence="3" id="KW-0804">Transcription</keyword>
<dbReference type="InterPro" id="IPR010982">
    <property type="entry name" value="Lambda_DNA-bd_dom_sf"/>
</dbReference>
<dbReference type="Pfam" id="PF00356">
    <property type="entry name" value="LacI"/>
    <property type="match status" value="1"/>
</dbReference>
<accession>A0A1G7FRF8</accession>
<dbReference type="InterPro" id="IPR046335">
    <property type="entry name" value="LacI/GalR-like_sensor"/>
</dbReference>
<protein>
    <submittedName>
        <fullName evidence="5">DNA-binding transcriptional regulator, LacI/PurR family</fullName>
    </submittedName>
</protein>
<feature type="domain" description="HTH lacI-type" evidence="4">
    <location>
        <begin position="1"/>
        <end position="51"/>
    </location>
</feature>
<evidence type="ECO:0000313" key="5">
    <source>
        <dbReference type="EMBL" id="SDE78483.1"/>
    </source>
</evidence>
<organism evidence="5 6">
    <name type="scientific">Limimaricola pyoseonensis</name>
    <dbReference type="NCBI Taxonomy" id="521013"/>
    <lineage>
        <taxon>Bacteria</taxon>
        <taxon>Pseudomonadati</taxon>
        <taxon>Pseudomonadota</taxon>
        <taxon>Alphaproteobacteria</taxon>
        <taxon>Rhodobacterales</taxon>
        <taxon>Paracoccaceae</taxon>
        <taxon>Limimaricola</taxon>
    </lineage>
</organism>
<keyword evidence="6" id="KW-1185">Reference proteome</keyword>
<proteinExistence type="predicted"/>
<dbReference type="InterPro" id="IPR000843">
    <property type="entry name" value="HTH_LacI"/>
</dbReference>
<dbReference type="Gene3D" id="1.10.260.40">
    <property type="entry name" value="lambda repressor-like DNA-binding domains"/>
    <property type="match status" value="1"/>
</dbReference>
<dbReference type="PANTHER" id="PTHR30146:SF109">
    <property type="entry name" value="HTH-TYPE TRANSCRIPTIONAL REGULATOR GALS"/>
    <property type="match status" value="1"/>
</dbReference>
<sequence>MVAEAAGVSRVAVSRAFNPEASLDAEKRARILEIARRMNYAPDRAARALKMRRSHLVGVIVPDVCSPWESQEIDALTTALQERGLGTLLFKTRADLTLADATLRNLRSFNLDSVIAFAESVGPDRLRPYLDRAVPIYVDYLGAGTPATALADVDRLEIDLVPGMTQAVALLAGHGARRVAYLSGRPGSQAERSRRATLEALLSARGLPPPRVAAGDFTYATARQATLDLFRLDGGADAIFAANDESAFGAMDALRHGLGLAVPGDVHVVGFDDIAQSGWDSYALTTVKIDLAARVQALVRLILRRTGQPEAPPLREALPTSLVVRNTVGGGAP</sequence>
<dbReference type="SMART" id="SM00354">
    <property type="entry name" value="HTH_LACI"/>
    <property type="match status" value="1"/>
</dbReference>
<evidence type="ECO:0000259" key="4">
    <source>
        <dbReference type="PROSITE" id="PS50932"/>
    </source>
</evidence>
<dbReference type="Gene3D" id="3.40.50.2300">
    <property type="match status" value="2"/>
</dbReference>
<dbReference type="PANTHER" id="PTHR30146">
    <property type="entry name" value="LACI-RELATED TRANSCRIPTIONAL REPRESSOR"/>
    <property type="match status" value="1"/>
</dbReference>
<reference evidence="6" key="1">
    <citation type="submission" date="2016-10" db="EMBL/GenBank/DDBJ databases">
        <authorList>
            <person name="Varghese N."/>
            <person name="Submissions S."/>
        </authorList>
    </citation>
    <scope>NUCLEOTIDE SEQUENCE [LARGE SCALE GENOMIC DNA]</scope>
    <source>
        <strain evidence="6">DSM 21424</strain>
    </source>
</reference>
<dbReference type="CDD" id="cd06278">
    <property type="entry name" value="PBP1_LacI-like"/>
    <property type="match status" value="1"/>
</dbReference>
<evidence type="ECO:0000256" key="3">
    <source>
        <dbReference type="ARBA" id="ARBA00023163"/>
    </source>
</evidence>
<gene>
    <name evidence="5" type="ORF">SAMN04488567_2537</name>
</gene>
<keyword evidence="2 5" id="KW-0238">DNA-binding</keyword>
<name>A0A1G7FRF8_9RHOB</name>
<dbReference type="PROSITE" id="PS50932">
    <property type="entry name" value="HTH_LACI_2"/>
    <property type="match status" value="1"/>
</dbReference>
<evidence type="ECO:0000256" key="2">
    <source>
        <dbReference type="ARBA" id="ARBA00023125"/>
    </source>
</evidence>
<dbReference type="Pfam" id="PF13377">
    <property type="entry name" value="Peripla_BP_3"/>
    <property type="match status" value="1"/>
</dbReference>
<dbReference type="CDD" id="cd01392">
    <property type="entry name" value="HTH_LacI"/>
    <property type="match status" value="1"/>
</dbReference>
<keyword evidence="1" id="KW-0805">Transcription regulation</keyword>
<evidence type="ECO:0000256" key="1">
    <source>
        <dbReference type="ARBA" id="ARBA00023015"/>
    </source>
</evidence>
<dbReference type="AlphaFoldDB" id="A0A1G7FRF8"/>
<dbReference type="SUPFAM" id="SSF47413">
    <property type="entry name" value="lambda repressor-like DNA-binding domains"/>
    <property type="match status" value="1"/>
</dbReference>
<dbReference type="STRING" id="521013.SAMN04488567_2537"/>
<dbReference type="EMBL" id="FNAT01000004">
    <property type="protein sequence ID" value="SDE78483.1"/>
    <property type="molecule type" value="Genomic_DNA"/>
</dbReference>
<evidence type="ECO:0000313" key="6">
    <source>
        <dbReference type="Proteomes" id="UP000198922"/>
    </source>
</evidence>
<dbReference type="GO" id="GO:0000976">
    <property type="term" value="F:transcription cis-regulatory region binding"/>
    <property type="evidence" value="ECO:0007669"/>
    <property type="project" value="TreeGrafter"/>
</dbReference>